<keyword evidence="2" id="KW-0805">Transcription regulation</keyword>
<dbReference type="InterPro" id="IPR001138">
    <property type="entry name" value="Zn2Cys6_DnaBD"/>
</dbReference>
<evidence type="ECO:0000256" key="4">
    <source>
        <dbReference type="ARBA" id="ARBA00023163"/>
    </source>
</evidence>
<feature type="compositionally biased region" description="Polar residues" evidence="6">
    <location>
        <begin position="120"/>
        <end position="151"/>
    </location>
</feature>
<comment type="subcellular location">
    <subcellularLocation>
        <location evidence="1">Nucleus</location>
    </subcellularLocation>
</comment>
<dbReference type="SMART" id="SM00066">
    <property type="entry name" value="GAL4"/>
    <property type="match status" value="1"/>
</dbReference>
<gene>
    <name evidence="8" type="ORF">KVT40_001107</name>
</gene>
<dbReference type="PANTHER" id="PTHR47540:SF6">
    <property type="entry name" value="ZN(II)2CYS6 TRANSCRIPTION FACTOR (EUROFUNG)"/>
    <property type="match status" value="1"/>
</dbReference>
<dbReference type="GO" id="GO:0008270">
    <property type="term" value="F:zinc ion binding"/>
    <property type="evidence" value="ECO:0007669"/>
    <property type="project" value="InterPro"/>
</dbReference>
<dbReference type="PROSITE" id="PS50048">
    <property type="entry name" value="ZN2_CY6_FUNGAL_2"/>
    <property type="match status" value="1"/>
</dbReference>
<keyword evidence="9" id="KW-1185">Reference proteome</keyword>
<dbReference type="GO" id="GO:0005634">
    <property type="term" value="C:nucleus"/>
    <property type="evidence" value="ECO:0007669"/>
    <property type="project" value="UniProtKB-SubCell"/>
</dbReference>
<dbReference type="PROSITE" id="PS00463">
    <property type="entry name" value="ZN2_CY6_FUNGAL_1"/>
    <property type="match status" value="1"/>
</dbReference>
<evidence type="ECO:0000256" key="2">
    <source>
        <dbReference type="ARBA" id="ARBA00023015"/>
    </source>
</evidence>
<dbReference type="PANTHER" id="PTHR47540">
    <property type="entry name" value="THIAMINE REPRESSIBLE GENES REGULATORY PROTEIN THI5"/>
    <property type="match status" value="1"/>
</dbReference>
<comment type="caution">
    <text evidence="8">The sequence shown here is derived from an EMBL/GenBank/DDBJ whole genome shotgun (WGS) entry which is preliminary data.</text>
</comment>
<keyword evidence="5" id="KW-0539">Nucleus</keyword>
<protein>
    <recommendedName>
        <fullName evidence="7">Zn(2)-C6 fungal-type domain-containing protein</fullName>
    </recommendedName>
</protein>
<organism evidence="8 9">
    <name type="scientific">Elsinoe batatas</name>
    <dbReference type="NCBI Taxonomy" id="2601811"/>
    <lineage>
        <taxon>Eukaryota</taxon>
        <taxon>Fungi</taxon>
        <taxon>Dikarya</taxon>
        <taxon>Ascomycota</taxon>
        <taxon>Pezizomycotina</taxon>
        <taxon>Dothideomycetes</taxon>
        <taxon>Dothideomycetidae</taxon>
        <taxon>Myriangiales</taxon>
        <taxon>Elsinoaceae</taxon>
        <taxon>Elsinoe</taxon>
    </lineage>
</organism>
<dbReference type="AlphaFoldDB" id="A0A8K0PKX5"/>
<dbReference type="InterPro" id="IPR036864">
    <property type="entry name" value="Zn2-C6_fun-type_DNA-bd_sf"/>
</dbReference>
<dbReference type="GO" id="GO:0043565">
    <property type="term" value="F:sequence-specific DNA binding"/>
    <property type="evidence" value="ECO:0007669"/>
    <property type="project" value="TreeGrafter"/>
</dbReference>
<dbReference type="Gene3D" id="4.10.240.10">
    <property type="entry name" value="Zn(2)-C6 fungal-type DNA-binding domain"/>
    <property type="match status" value="1"/>
</dbReference>
<evidence type="ECO:0000256" key="3">
    <source>
        <dbReference type="ARBA" id="ARBA00023125"/>
    </source>
</evidence>
<dbReference type="OrthoDB" id="422427at2759"/>
<dbReference type="InterPro" id="IPR051711">
    <property type="entry name" value="Stress_Response_Reg"/>
</dbReference>
<dbReference type="GO" id="GO:0000981">
    <property type="term" value="F:DNA-binding transcription factor activity, RNA polymerase II-specific"/>
    <property type="evidence" value="ECO:0007669"/>
    <property type="project" value="InterPro"/>
</dbReference>
<dbReference type="CDD" id="cd12148">
    <property type="entry name" value="fungal_TF_MHR"/>
    <property type="match status" value="1"/>
</dbReference>
<accession>A0A8K0PKX5</accession>
<keyword evidence="4" id="KW-0804">Transcription</keyword>
<feature type="region of interest" description="Disordered" evidence="6">
    <location>
        <begin position="111"/>
        <end position="156"/>
    </location>
</feature>
<feature type="domain" description="Zn(2)-C6 fungal-type" evidence="7">
    <location>
        <begin position="29"/>
        <end position="58"/>
    </location>
</feature>
<dbReference type="SUPFAM" id="SSF57701">
    <property type="entry name" value="Zn2/Cys6 DNA-binding domain"/>
    <property type="match status" value="1"/>
</dbReference>
<dbReference type="Proteomes" id="UP000809789">
    <property type="component" value="Unassembled WGS sequence"/>
</dbReference>
<evidence type="ECO:0000313" key="9">
    <source>
        <dbReference type="Proteomes" id="UP000809789"/>
    </source>
</evidence>
<proteinExistence type="predicted"/>
<name>A0A8K0PKX5_9PEZI</name>
<evidence type="ECO:0000313" key="8">
    <source>
        <dbReference type="EMBL" id="KAG8631967.1"/>
    </source>
</evidence>
<sequence>MAEKRDASNIATEGENVRRRKYARRSVRACDECRLRKTRCDGEEPCKHCIDIGHGCSHEGRVRPPLPPTKRIRVLEETLRATRGMLLTAREVGDHTLGRTQLDALLEKLDPTNIGDEDTSQAGASENTEQYAQVQSTSTQEHIPPSNNSETCEGEGHASSKSIMFFGPISGHSLVCRISKAFQEMPRSDARTTRLHDAVTDLYCPRNPQLKKHHKANRAIPLPDSLTLVALFNCTFSEHLLLFQILTESELVKLLDNFSEKRLSTSEKALLHGVAASGYARGRQRHAELGCQSSLEMAAQHFSAAQGLLNVARCEDVMSLQAVLCLVVYLISISDITSAHTFSAISCSWILQLGLHRLGPKSGPQEMLPPHRGKDLLIVGLKLHLYLTSILDLPLALQRKQVADDIWASVQSRYDSHLATELDRSSPSSCHFLLLEITKEGLDKTFSLSTEAMAISTDEAEEDIDLSQLGSVEARLQELIERCSASIAKISSQKMAVIAKAELEMTTHSCQLMLYMPFMHHAISMANKTTISRTRSGRVLTCIKTASKAISFAETYQKQSLLEPSSWFQTYTIFLSVLTLVFLIASHKGTTRPGEAWKKAEQGIRLLAAMRCHDNGANKSLRVLRALVDQLSHTVEFDIDMIEQTTPLLCGGTQGRASSQLSPGGSGQSPGARDGRMAVSAVMQKSQSAADKMLAEANEFVLFGNAEGFGGV</sequence>
<dbReference type="Pfam" id="PF00172">
    <property type="entry name" value="Zn_clus"/>
    <property type="match status" value="1"/>
</dbReference>
<evidence type="ECO:0000256" key="5">
    <source>
        <dbReference type="ARBA" id="ARBA00023242"/>
    </source>
</evidence>
<evidence type="ECO:0000256" key="6">
    <source>
        <dbReference type="SAM" id="MobiDB-lite"/>
    </source>
</evidence>
<evidence type="ECO:0000256" key="1">
    <source>
        <dbReference type="ARBA" id="ARBA00004123"/>
    </source>
</evidence>
<dbReference type="GO" id="GO:0045944">
    <property type="term" value="P:positive regulation of transcription by RNA polymerase II"/>
    <property type="evidence" value="ECO:0007669"/>
    <property type="project" value="TreeGrafter"/>
</dbReference>
<reference evidence="8" key="1">
    <citation type="submission" date="2021-07" db="EMBL/GenBank/DDBJ databases">
        <title>Elsinoe batatas strain:CRI-CJ2 Genome sequencing and assembly.</title>
        <authorList>
            <person name="Huang L."/>
        </authorList>
    </citation>
    <scope>NUCLEOTIDE SEQUENCE</scope>
    <source>
        <strain evidence="8">CRI-CJ2</strain>
    </source>
</reference>
<dbReference type="CDD" id="cd00067">
    <property type="entry name" value="GAL4"/>
    <property type="match status" value="1"/>
</dbReference>
<evidence type="ECO:0000259" key="7">
    <source>
        <dbReference type="PROSITE" id="PS50048"/>
    </source>
</evidence>
<keyword evidence="3" id="KW-0238">DNA-binding</keyword>
<dbReference type="EMBL" id="JAESVG020000001">
    <property type="protein sequence ID" value="KAG8631967.1"/>
    <property type="molecule type" value="Genomic_DNA"/>
</dbReference>
<feature type="region of interest" description="Disordered" evidence="6">
    <location>
        <begin position="653"/>
        <end position="677"/>
    </location>
</feature>